<evidence type="ECO:0000313" key="2">
    <source>
        <dbReference type="Proteomes" id="UP000515312"/>
    </source>
</evidence>
<evidence type="ECO:0000313" key="1">
    <source>
        <dbReference type="EMBL" id="QNI31763.1"/>
    </source>
</evidence>
<dbReference type="Pfam" id="PF19940">
    <property type="entry name" value="DUF6402"/>
    <property type="match status" value="2"/>
</dbReference>
<dbReference type="InterPro" id="IPR045646">
    <property type="entry name" value="DUF6402"/>
</dbReference>
<dbReference type="RefSeq" id="WP_186742679.1">
    <property type="nucleotide sequence ID" value="NZ_CP060394.1"/>
</dbReference>
<gene>
    <name evidence="1" type="ORF">H7849_22390</name>
</gene>
<proteinExistence type="predicted"/>
<reference evidence="1 2" key="1">
    <citation type="submission" date="2020-08" db="EMBL/GenBank/DDBJ databases">
        <title>Edaphobacter telluris sp. nov. and Acidobacterium dinghuensis sp. nov., two acidobacteria isolated from forest soil.</title>
        <authorList>
            <person name="Fu J."/>
            <person name="Qiu L."/>
        </authorList>
    </citation>
    <scope>NUCLEOTIDE SEQUENCE [LARGE SCALE GENOMIC DNA]</scope>
    <source>
        <strain evidence="1">4Y35</strain>
    </source>
</reference>
<keyword evidence="2" id="KW-1185">Reference proteome</keyword>
<dbReference type="KEGG" id="adin:H7849_22390"/>
<accession>A0A7G8BGU3</accession>
<organism evidence="1 2">
    <name type="scientific">Alloacidobacterium dinghuense</name>
    <dbReference type="NCBI Taxonomy" id="2763107"/>
    <lineage>
        <taxon>Bacteria</taxon>
        <taxon>Pseudomonadati</taxon>
        <taxon>Acidobacteriota</taxon>
        <taxon>Terriglobia</taxon>
        <taxon>Terriglobales</taxon>
        <taxon>Acidobacteriaceae</taxon>
        <taxon>Alloacidobacterium</taxon>
    </lineage>
</organism>
<dbReference type="AlphaFoldDB" id="A0A7G8BGU3"/>
<name>A0A7G8BGU3_9BACT</name>
<dbReference type="EMBL" id="CP060394">
    <property type="protein sequence ID" value="QNI31763.1"/>
    <property type="molecule type" value="Genomic_DNA"/>
</dbReference>
<protein>
    <submittedName>
        <fullName evidence="1">Uncharacterized protein</fullName>
    </submittedName>
</protein>
<sequence length="309" mass="35397">MSLPYVAGVQSKEYYQLPKPQKIEVDQETNRRFREKTGVTRRLDPTNGKDLELRRTWLRIRDEVITDRDAQELRHELDLDGLTAIPEEMRFEGWNEGAQLMETWFERPPTVTPNYTAPVTDLIKMSWVLRFGRAKSVYDAIFKDRVWTNDPSRKRIREILKGKALPSPGQSLPFGNLSAPVTVVDEQWVNARPVQNGFSIDALTAALGRFVFNIAISGTISRIGPNLPGVPALPAVMISIDEVGVYVKDSFDFEGDQFLGWWGYRDTDYYNSDFREWRLLNHAGGDFRVYSDVKRTKLAISDILTIPIP</sequence>
<dbReference type="Proteomes" id="UP000515312">
    <property type="component" value="Chromosome"/>
</dbReference>